<evidence type="ECO:0008006" key="4">
    <source>
        <dbReference type="Google" id="ProtNLM"/>
    </source>
</evidence>
<keyword evidence="3" id="KW-1185">Reference proteome</keyword>
<reference evidence="2 3" key="1">
    <citation type="submission" date="2024-04" db="EMBL/GenBank/DDBJ databases">
        <title>Draft genome sequence of Pseudophaeobacter arcticus NBRC 116598.</title>
        <authorList>
            <person name="Miyakawa T."/>
            <person name="Kusuya Y."/>
            <person name="Miura T."/>
        </authorList>
    </citation>
    <scope>NUCLEOTIDE SEQUENCE [LARGE SCALE GENOMIC DNA]</scope>
    <source>
        <strain evidence="2 3">SU-CL00105</strain>
    </source>
</reference>
<evidence type="ECO:0000313" key="2">
    <source>
        <dbReference type="EMBL" id="GAA6197948.1"/>
    </source>
</evidence>
<accession>A0ABQ0AQ33</accession>
<protein>
    <recommendedName>
        <fullName evidence="4">Meckel syndrome type 1 protein</fullName>
    </recommendedName>
</protein>
<dbReference type="Proteomes" id="UP001441944">
    <property type="component" value="Unassembled WGS sequence"/>
</dbReference>
<organism evidence="2 3">
    <name type="scientific">Pseudophaeobacter arcticus</name>
    <dbReference type="NCBI Taxonomy" id="385492"/>
    <lineage>
        <taxon>Bacteria</taxon>
        <taxon>Pseudomonadati</taxon>
        <taxon>Pseudomonadota</taxon>
        <taxon>Alphaproteobacteria</taxon>
        <taxon>Rhodobacterales</taxon>
        <taxon>Paracoccaceae</taxon>
        <taxon>Pseudophaeobacter</taxon>
    </lineage>
</organism>
<gene>
    <name evidence="2" type="ORF">NBRC116598_33930</name>
</gene>
<evidence type="ECO:0000256" key="1">
    <source>
        <dbReference type="SAM" id="MobiDB-lite"/>
    </source>
</evidence>
<dbReference type="EMBL" id="BAABWU010000016">
    <property type="protein sequence ID" value="GAA6197948.1"/>
    <property type="molecule type" value="Genomic_DNA"/>
</dbReference>
<name>A0ABQ0AQ33_9RHOB</name>
<dbReference type="RefSeq" id="WP_353401746.1">
    <property type="nucleotide sequence ID" value="NZ_BAABWU010000016.1"/>
</dbReference>
<proteinExistence type="predicted"/>
<feature type="region of interest" description="Disordered" evidence="1">
    <location>
        <begin position="39"/>
        <end position="93"/>
    </location>
</feature>
<sequence>MLQSLEISADDTAPAVPAPKPVKLNAVVTKGHIRVVPTPALQVVDPHPSDAANLGASSSDFAAPDTGPFEPMTADQGSSVQEGHSAEASQSASWSAELAEASAASSPIDSTLLLPPGLSMQMIKLIAAAAVLGVAAIVLTFLQFSGSDDAVQDQPLAASQAGSRGVATAGASTLPAASGALGGTLAGGDSADIVAQITAGTLAALRSGQVKAPAAPATAQAPLGLEQTNGLYAMVLTALQQGQSRQYIDQMVNEAHRTQRVQVPALLLTSAGEVNTTALLTLFGGQ</sequence>
<evidence type="ECO:0000313" key="3">
    <source>
        <dbReference type="Proteomes" id="UP001441944"/>
    </source>
</evidence>
<comment type="caution">
    <text evidence="2">The sequence shown here is derived from an EMBL/GenBank/DDBJ whole genome shotgun (WGS) entry which is preliminary data.</text>
</comment>